<keyword evidence="2" id="KW-1185">Reference proteome</keyword>
<reference evidence="1" key="1">
    <citation type="journal article" date="2022" name="Syst. Appl. Microbiol.">
        <title>Natronocalculus amylovorans gen. nov., sp. nov., and Natranaeroarchaeum aerophilus sp. nov., dominant culturable amylolytic natronoarchaea from hypersaline soda lakes in southwestern Siberia.</title>
        <authorList>
            <person name="Sorokin D.Y."/>
            <person name="Elcheninov A.G."/>
            <person name="Khizhniak T.V."/>
            <person name="Koenen M."/>
            <person name="Bale N.J."/>
            <person name="Damste J.S.S."/>
            <person name="Kublanov I.V."/>
        </authorList>
    </citation>
    <scope>NUCLEOTIDE SEQUENCE</scope>
    <source>
        <strain evidence="1">AArc-St2</strain>
    </source>
</reference>
<sequence>MSNNYETNDGIFRRTVLQASAVGVGALGMAGATAASDNADDNNDDNDQEDVITETADVYGQEPDNRLVARDGATIHRTENDILIDFRMPTPVPGTYTYPSGPPDLEDVGWTDEEGDLEAFTLWAFIFDYPDECENSCGAEDLGDPASGGAFAVAGRAVEQSRVAELTLHGSVSTDTDVYEENGETFGMPMERPQEAEVHLAIAPHGAFNPDMMPEILTTRTGPPDIWWTAIFDPQE</sequence>
<accession>A0AAE3FZN0</accession>
<reference evidence="1" key="2">
    <citation type="submission" date="2022-02" db="EMBL/GenBank/DDBJ databases">
        <authorList>
            <person name="Elcheninov A.G."/>
            <person name="Sorokin D.Y."/>
            <person name="Kublanov I.V."/>
        </authorList>
    </citation>
    <scope>NUCLEOTIDE SEQUENCE</scope>
    <source>
        <strain evidence="1">AArc-St2</strain>
    </source>
</reference>
<dbReference type="EMBL" id="JAKRVX010000009">
    <property type="protein sequence ID" value="MCL9818274.1"/>
    <property type="molecule type" value="Genomic_DNA"/>
</dbReference>
<dbReference type="PROSITE" id="PS51318">
    <property type="entry name" value="TAT"/>
    <property type="match status" value="1"/>
</dbReference>
<proteinExistence type="predicted"/>
<gene>
    <name evidence="1" type="ORF">AArcSt2_15135</name>
</gene>
<dbReference type="AlphaFoldDB" id="A0AAE3FZN0"/>
<protein>
    <submittedName>
        <fullName evidence="1">Uncharacterized protein</fullName>
    </submittedName>
</protein>
<dbReference type="InterPro" id="IPR006311">
    <property type="entry name" value="TAT_signal"/>
</dbReference>
<comment type="caution">
    <text evidence="1">The sequence shown here is derived from an EMBL/GenBank/DDBJ whole genome shotgun (WGS) entry which is preliminary data.</text>
</comment>
<dbReference type="RefSeq" id="WP_250585830.1">
    <property type="nucleotide sequence ID" value="NZ_JAKRVX010000009.1"/>
</dbReference>
<organism evidence="1 2">
    <name type="scientific">Natronocalculus amylovorans</name>
    <dbReference type="NCBI Taxonomy" id="2917812"/>
    <lineage>
        <taxon>Archaea</taxon>
        <taxon>Methanobacteriati</taxon>
        <taxon>Methanobacteriota</taxon>
        <taxon>Stenosarchaea group</taxon>
        <taxon>Halobacteria</taxon>
        <taxon>Halobacteriales</taxon>
        <taxon>Haloferacaceae</taxon>
        <taxon>Natronocalculus</taxon>
    </lineage>
</organism>
<evidence type="ECO:0000313" key="2">
    <source>
        <dbReference type="Proteomes" id="UP001203207"/>
    </source>
</evidence>
<name>A0AAE3FZN0_9EURY</name>
<evidence type="ECO:0000313" key="1">
    <source>
        <dbReference type="EMBL" id="MCL9818274.1"/>
    </source>
</evidence>
<dbReference type="Proteomes" id="UP001203207">
    <property type="component" value="Unassembled WGS sequence"/>
</dbReference>